<name>A0ABN7SNL3_OIKDI</name>
<organism evidence="4 5">
    <name type="scientific">Oikopleura dioica</name>
    <name type="common">Tunicate</name>
    <dbReference type="NCBI Taxonomy" id="34765"/>
    <lineage>
        <taxon>Eukaryota</taxon>
        <taxon>Metazoa</taxon>
        <taxon>Chordata</taxon>
        <taxon>Tunicata</taxon>
        <taxon>Appendicularia</taxon>
        <taxon>Copelata</taxon>
        <taxon>Oikopleuridae</taxon>
        <taxon>Oikopleura</taxon>
    </lineage>
</organism>
<evidence type="ECO:0000259" key="3">
    <source>
        <dbReference type="PROSITE" id="PS01180"/>
    </source>
</evidence>
<keyword evidence="5" id="KW-1185">Reference proteome</keyword>
<comment type="caution">
    <text evidence="2">Lacks conserved residue(s) required for the propagation of feature annotation.</text>
</comment>
<keyword evidence="1" id="KW-1015">Disulfide bond</keyword>
<dbReference type="EMBL" id="OU015566">
    <property type="protein sequence ID" value="CAG5102657.1"/>
    <property type="molecule type" value="Genomic_DNA"/>
</dbReference>
<proteinExistence type="predicted"/>
<gene>
    <name evidence="4" type="ORF">OKIOD_LOCUS9172</name>
</gene>
<evidence type="ECO:0000313" key="4">
    <source>
        <dbReference type="EMBL" id="CAG5102657.1"/>
    </source>
</evidence>
<protein>
    <submittedName>
        <fullName evidence="4">Oidioi.mRNA.OKI2018_I69.chr1.g407.t1.cds</fullName>
    </submittedName>
</protein>
<accession>A0ABN7SNL3</accession>
<dbReference type="InterPro" id="IPR000859">
    <property type="entry name" value="CUB_dom"/>
</dbReference>
<dbReference type="Proteomes" id="UP001158576">
    <property type="component" value="Chromosome 1"/>
</dbReference>
<feature type="domain" description="CUB" evidence="3">
    <location>
        <begin position="24"/>
        <end position="151"/>
    </location>
</feature>
<evidence type="ECO:0000256" key="2">
    <source>
        <dbReference type="PROSITE-ProRule" id="PRU00059"/>
    </source>
</evidence>
<reference evidence="4 5" key="1">
    <citation type="submission" date="2021-04" db="EMBL/GenBank/DDBJ databases">
        <authorList>
            <person name="Bliznina A."/>
        </authorList>
    </citation>
    <scope>NUCLEOTIDE SEQUENCE [LARGE SCALE GENOMIC DNA]</scope>
</reference>
<sequence>MKLFTIFAIIGFSEGYKRKSANVCHNYHEKVFGEENGEIGMSDLTKREYSIFPSFFRCNWTIQAPKDKKLLVKVSRSSNAAYPRHKPQKMPGTCDDKLAIATETDSYNICGFYSTFPPAFLLSEGEELNFFFSTMTGGQMTWDFDVSWEELWDEQEGVERIQELMSHFKKVLKMVNKKHYSIKYKMNQLSPMFSSTNLICNSPLNPSKYGAATFRNWTNTVEKSSNPCKLATSIKTGLEFFLDNHVCLDGVFKSKADKWKSLVENFNGDFCEMKHEEKRFAKIMRMVNRG</sequence>
<dbReference type="PROSITE" id="PS01180">
    <property type="entry name" value="CUB"/>
    <property type="match status" value="1"/>
</dbReference>
<evidence type="ECO:0000256" key="1">
    <source>
        <dbReference type="ARBA" id="ARBA00023157"/>
    </source>
</evidence>
<evidence type="ECO:0000313" key="5">
    <source>
        <dbReference type="Proteomes" id="UP001158576"/>
    </source>
</evidence>